<evidence type="ECO:0000259" key="5">
    <source>
        <dbReference type="Pfam" id="PF00291"/>
    </source>
</evidence>
<proteinExistence type="predicted"/>
<dbReference type="EMBL" id="JAVREM010000053">
    <property type="protein sequence ID" value="MDT0322069.1"/>
    <property type="molecule type" value="Genomic_DNA"/>
</dbReference>
<dbReference type="InterPro" id="IPR001926">
    <property type="entry name" value="TrpB-like_PALP"/>
</dbReference>
<accession>A0ABU2LWV8</accession>
<sequence>MAVLSPPAQAPTITDALRARRLLADHLPPTPMWSYPALDAAAGHGTTVLVKHENTQPTGAFKVRGGLTLLAGMDAAERARGIVGYSTGNHAQSLAYAAARFGAPCVIVMPVEPNPAKARAVRALGAELIEAGADLGEAAAHAERVAAERGMRLVSAADEPDLIAGVATVYLEIFDQAPDLDALIVPVGGGSGAAAACLVAAAVAPRCRVYAVQSAAAPAAHDSWHAGRLLTRPIRTRVEGLATGAGFDLTQRIMRDHLTDFLLVDDDTIADAQWRLMRDAHTLAEGAGATALAGLLAHPTHFTARRVAIVCTGANASESELRATPWRGQGPEGTSAPTN</sequence>
<evidence type="ECO:0000256" key="3">
    <source>
        <dbReference type="ARBA" id="ARBA00023239"/>
    </source>
</evidence>
<dbReference type="InterPro" id="IPR050147">
    <property type="entry name" value="Ser/Thr_Dehydratase"/>
</dbReference>
<gene>
    <name evidence="6" type="ORF">RNC47_27425</name>
</gene>
<reference evidence="7" key="1">
    <citation type="submission" date="2023-07" db="EMBL/GenBank/DDBJ databases">
        <title>30 novel species of actinomycetes from the DSMZ collection.</title>
        <authorList>
            <person name="Nouioui I."/>
        </authorList>
    </citation>
    <scope>NUCLEOTIDE SEQUENCE [LARGE SCALE GENOMIC DNA]</scope>
    <source>
        <strain evidence="7">DSM 44918</strain>
    </source>
</reference>
<evidence type="ECO:0000256" key="2">
    <source>
        <dbReference type="ARBA" id="ARBA00022898"/>
    </source>
</evidence>
<keyword evidence="3" id="KW-0456">Lyase</keyword>
<dbReference type="SUPFAM" id="SSF53686">
    <property type="entry name" value="Tryptophan synthase beta subunit-like PLP-dependent enzymes"/>
    <property type="match status" value="1"/>
</dbReference>
<evidence type="ECO:0000313" key="6">
    <source>
        <dbReference type="EMBL" id="MDT0322069.1"/>
    </source>
</evidence>
<dbReference type="RefSeq" id="WP_311602480.1">
    <property type="nucleotide sequence ID" value="NZ_JAVREM010000053.1"/>
</dbReference>
<evidence type="ECO:0000313" key="7">
    <source>
        <dbReference type="Proteomes" id="UP001183420"/>
    </source>
</evidence>
<dbReference type="PANTHER" id="PTHR48078:SF7">
    <property type="entry name" value="BLL6502 PROTEIN"/>
    <property type="match status" value="1"/>
</dbReference>
<keyword evidence="7" id="KW-1185">Reference proteome</keyword>
<dbReference type="Gene3D" id="3.40.50.1100">
    <property type="match status" value="2"/>
</dbReference>
<evidence type="ECO:0000256" key="1">
    <source>
        <dbReference type="ARBA" id="ARBA00001933"/>
    </source>
</evidence>
<dbReference type="Pfam" id="PF00291">
    <property type="entry name" value="PALP"/>
    <property type="match status" value="1"/>
</dbReference>
<organism evidence="6 7">
    <name type="scientific">Streptomyces millisiae</name>
    <dbReference type="NCBI Taxonomy" id="3075542"/>
    <lineage>
        <taxon>Bacteria</taxon>
        <taxon>Bacillati</taxon>
        <taxon>Actinomycetota</taxon>
        <taxon>Actinomycetes</taxon>
        <taxon>Kitasatosporales</taxon>
        <taxon>Streptomycetaceae</taxon>
        <taxon>Streptomyces</taxon>
    </lineage>
</organism>
<keyword evidence="2" id="KW-0663">Pyridoxal phosphate</keyword>
<name>A0ABU2LWV8_9ACTN</name>
<evidence type="ECO:0000256" key="4">
    <source>
        <dbReference type="SAM" id="MobiDB-lite"/>
    </source>
</evidence>
<feature type="domain" description="Tryptophan synthase beta chain-like PALP" evidence="5">
    <location>
        <begin position="25"/>
        <end position="313"/>
    </location>
</feature>
<comment type="cofactor">
    <cofactor evidence="1">
        <name>pyridoxal 5'-phosphate</name>
        <dbReference type="ChEBI" id="CHEBI:597326"/>
    </cofactor>
</comment>
<dbReference type="PANTHER" id="PTHR48078">
    <property type="entry name" value="THREONINE DEHYDRATASE, MITOCHONDRIAL-RELATED"/>
    <property type="match status" value="1"/>
</dbReference>
<dbReference type="Proteomes" id="UP001183420">
    <property type="component" value="Unassembled WGS sequence"/>
</dbReference>
<comment type="caution">
    <text evidence="6">The sequence shown here is derived from an EMBL/GenBank/DDBJ whole genome shotgun (WGS) entry which is preliminary data.</text>
</comment>
<dbReference type="InterPro" id="IPR036052">
    <property type="entry name" value="TrpB-like_PALP_sf"/>
</dbReference>
<feature type="region of interest" description="Disordered" evidence="4">
    <location>
        <begin position="320"/>
        <end position="339"/>
    </location>
</feature>
<protein>
    <submittedName>
        <fullName evidence="6">Pyridoxal-phosphate dependent enzyme</fullName>
    </submittedName>
</protein>